<dbReference type="InterPro" id="IPR011333">
    <property type="entry name" value="SKP1/BTB/POZ_sf"/>
</dbReference>
<accession>I3SKE1</accession>
<dbReference type="InterPro" id="IPR045093">
    <property type="entry name" value="Cullin"/>
</dbReference>
<evidence type="ECO:0000259" key="5">
    <source>
        <dbReference type="Pfam" id="PF03931"/>
    </source>
</evidence>
<dbReference type="Gene3D" id="3.30.710.10">
    <property type="entry name" value="Potassium Channel Kv1.1, Chain A"/>
    <property type="match status" value="1"/>
</dbReference>
<reference evidence="6" key="1">
    <citation type="submission" date="2012-05" db="EMBL/GenBank/DDBJ databases">
        <authorList>
            <person name="Krishnakumar V."/>
            <person name="Cheung F."/>
            <person name="Xiao Y."/>
            <person name="Chan A."/>
            <person name="Moskal W.A."/>
            <person name="Town C.D."/>
        </authorList>
    </citation>
    <scope>NUCLEOTIDE SEQUENCE</scope>
</reference>
<protein>
    <recommendedName>
        <fullName evidence="7">Cullin N-terminal domain-containing protein</fullName>
    </recommendedName>
</protein>
<feature type="domain" description="SKP1 component POZ" evidence="5">
    <location>
        <begin position="228"/>
        <end position="290"/>
    </location>
</feature>
<evidence type="ECO:0000256" key="1">
    <source>
        <dbReference type="ARBA" id="ARBA00004906"/>
    </source>
</evidence>
<dbReference type="Pfam" id="PF03931">
    <property type="entry name" value="Skp1_POZ"/>
    <property type="match status" value="1"/>
</dbReference>
<dbReference type="InterPro" id="IPR016073">
    <property type="entry name" value="Skp1_comp_POZ"/>
</dbReference>
<dbReference type="PANTHER" id="PTHR11932">
    <property type="entry name" value="CULLIN"/>
    <property type="match status" value="1"/>
</dbReference>
<dbReference type="GO" id="GO:0031625">
    <property type="term" value="F:ubiquitin protein ligase binding"/>
    <property type="evidence" value="ECO:0007669"/>
    <property type="project" value="InterPro"/>
</dbReference>
<sequence length="367" mass="41549">MDKCEKISNSFEEGWPLLEKAVDSLINQIEEAANLRLPVPDYMSCYTTVYNMCTGQLGDQNCKLLYGRYKEVFETYINSTVLTSLQGKKDGLLLIELLRKWSNYKLMTKWLSLSFCYLNRYYIPHKKLTSTEETSFLMFYDLLHKKINVQVADAVTAMIDQGRSGEQIDRTLVNNTLAMYSEIGVILRINNANDFLESLIGERVHRLPHPRILCKKEIFPGILTPSSKKIRLVSSDGDVFEVDYGVGVGLMSKTIEDAIKTNPAGGTESILVYPVSSKILTKVIEICKKYTGASDSNNKEGMSGVDIKDWDAEFIDVDNNTLLHLHICVKFLNIKSLLHLTNNAIADKVKGKAPMVFRQMFNIKDNV</sequence>
<dbReference type="InterPro" id="IPR036296">
    <property type="entry name" value="SKP1-like_dim_sf"/>
</dbReference>
<dbReference type="SUPFAM" id="SSF54695">
    <property type="entry name" value="POZ domain"/>
    <property type="match status" value="1"/>
</dbReference>
<dbReference type="AlphaFoldDB" id="I3SKE1"/>
<dbReference type="GO" id="GO:0006511">
    <property type="term" value="P:ubiquitin-dependent protein catabolic process"/>
    <property type="evidence" value="ECO:0007669"/>
    <property type="project" value="InterPro"/>
</dbReference>
<comment type="similarity">
    <text evidence="3">Belongs to the SKP1 family.</text>
</comment>
<dbReference type="GO" id="GO:0009867">
    <property type="term" value="P:jasmonic acid mediated signaling pathway"/>
    <property type="evidence" value="ECO:0007669"/>
    <property type="project" value="UniProtKB-ARBA"/>
</dbReference>
<dbReference type="SMART" id="SM00512">
    <property type="entry name" value="Skp1"/>
    <property type="match status" value="1"/>
</dbReference>
<dbReference type="SUPFAM" id="SSF81382">
    <property type="entry name" value="Skp1 dimerisation domain-like"/>
    <property type="match status" value="1"/>
</dbReference>
<comment type="pathway">
    <text evidence="1">Protein modification; protein ubiquitination.</text>
</comment>
<dbReference type="EMBL" id="BT140938">
    <property type="protein sequence ID" value="AFK40733.1"/>
    <property type="molecule type" value="mRNA"/>
</dbReference>
<dbReference type="SUPFAM" id="SSF74788">
    <property type="entry name" value="Cullin repeat-like"/>
    <property type="match status" value="1"/>
</dbReference>
<dbReference type="InterPro" id="IPR001373">
    <property type="entry name" value="Cullin_N"/>
</dbReference>
<feature type="domain" description="Cullin N-terminal" evidence="4">
    <location>
        <begin position="15"/>
        <end position="183"/>
    </location>
</feature>
<dbReference type="InterPro" id="IPR016159">
    <property type="entry name" value="Cullin_repeat-like_dom_sf"/>
</dbReference>
<evidence type="ECO:0000313" key="6">
    <source>
        <dbReference type="EMBL" id="AFK40733.1"/>
    </source>
</evidence>
<evidence type="ECO:0008006" key="7">
    <source>
        <dbReference type="Google" id="ProtNLM"/>
    </source>
</evidence>
<dbReference type="Pfam" id="PF00888">
    <property type="entry name" value="Cullin"/>
    <property type="match status" value="1"/>
</dbReference>
<name>I3SKE1_LOTJA</name>
<evidence type="ECO:0000259" key="4">
    <source>
        <dbReference type="Pfam" id="PF00888"/>
    </source>
</evidence>
<proteinExistence type="evidence at transcript level"/>
<evidence type="ECO:0000256" key="3">
    <source>
        <dbReference type="ARBA" id="ARBA00009993"/>
    </source>
</evidence>
<organism evidence="6">
    <name type="scientific">Lotus japonicus</name>
    <name type="common">Lotus corniculatus var. japonicus</name>
    <dbReference type="NCBI Taxonomy" id="34305"/>
    <lineage>
        <taxon>Eukaryota</taxon>
        <taxon>Viridiplantae</taxon>
        <taxon>Streptophyta</taxon>
        <taxon>Embryophyta</taxon>
        <taxon>Tracheophyta</taxon>
        <taxon>Spermatophyta</taxon>
        <taxon>Magnoliopsida</taxon>
        <taxon>eudicotyledons</taxon>
        <taxon>Gunneridae</taxon>
        <taxon>Pentapetalae</taxon>
        <taxon>rosids</taxon>
        <taxon>fabids</taxon>
        <taxon>Fabales</taxon>
        <taxon>Fabaceae</taxon>
        <taxon>Papilionoideae</taxon>
        <taxon>50 kb inversion clade</taxon>
        <taxon>NPAAA clade</taxon>
        <taxon>Hologalegina</taxon>
        <taxon>robinioid clade</taxon>
        <taxon>Loteae</taxon>
        <taxon>Lotus</taxon>
    </lineage>
</organism>
<evidence type="ECO:0000256" key="2">
    <source>
        <dbReference type="ARBA" id="ARBA00006019"/>
    </source>
</evidence>
<dbReference type="InterPro" id="IPR001232">
    <property type="entry name" value="SKP1-like"/>
</dbReference>
<comment type="similarity">
    <text evidence="2">Belongs to the cullin family.</text>
</comment>
<dbReference type="Gene3D" id="1.20.1310.10">
    <property type="entry name" value="Cullin Repeats"/>
    <property type="match status" value="2"/>
</dbReference>